<organism evidence="1 2">
    <name type="scientific">[Clostridium] ammoniilyticum</name>
    <dbReference type="NCBI Taxonomy" id="2981784"/>
    <lineage>
        <taxon>Bacteria</taxon>
        <taxon>Bacillati</taxon>
        <taxon>Bacillota</taxon>
        <taxon>Erysipelotrichia</taxon>
        <taxon>Erysipelotrichales</taxon>
        <taxon>Coprobacillaceae</taxon>
        <taxon>Faecalibacillus</taxon>
    </lineage>
</organism>
<sequence length="92" mass="10890">MKILIDQSVFLFLKENKISVSKEIAEILSSLKRFPKMYPRIASADNIRHFFIKNIEFGYMIDKDMIIIADCKYIKSNKKLKIKKHLNKLANR</sequence>
<evidence type="ECO:0000313" key="2">
    <source>
        <dbReference type="Proteomes" id="UP001208364"/>
    </source>
</evidence>
<comment type="caution">
    <text evidence="1">The sequence shown here is derived from an EMBL/GenBank/DDBJ whole genome shotgun (WGS) entry which is preliminary data.</text>
</comment>
<proteinExistence type="predicted"/>
<keyword evidence="2" id="KW-1185">Reference proteome</keyword>
<dbReference type="Proteomes" id="UP001208364">
    <property type="component" value="Unassembled WGS sequence"/>
</dbReference>
<name>A0ABT2SU47_9FIRM</name>
<dbReference type="RefSeq" id="WP_147580170.1">
    <property type="nucleotide sequence ID" value="NZ_JAOQJR010000005.1"/>
</dbReference>
<accession>A0ABT2SU47</accession>
<evidence type="ECO:0000313" key="1">
    <source>
        <dbReference type="EMBL" id="MCU6738369.1"/>
    </source>
</evidence>
<dbReference type="EMBL" id="JAOQJR010000005">
    <property type="protein sequence ID" value="MCU6738369.1"/>
    <property type="molecule type" value="Genomic_DNA"/>
</dbReference>
<evidence type="ECO:0008006" key="3">
    <source>
        <dbReference type="Google" id="ProtNLM"/>
    </source>
</evidence>
<gene>
    <name evidence="1" type="ORF">OCV55_06710</name>
</gene>
<protein>
    <recommendedName>
        <fullName evidence="3">PIN domain-containing protein</fullName>
    </recommendedName>
</protein>
<reference evidence="1 2" key="1">
    <citation type="journal article" date="2021" name="ISME Commun">
        <title>Automated analysis of genomic sequences facilitates high-throughput and comprehensive description of bacteria.</title>
        <authorList>
            <person name="Hitch T.C.A."/>
        </authorList>
    </citation>
    <scope>NUCLEOTIDE SEQUENCE [LARGE SCALE GENOMIC DNA]</scope>
    <source>
        <strain evidence="1 2">H4_15</strain>
    </source>
</reference>